<dbReference type="Proteomes" id="UP001162992">
    <property type="component" value="Chromosome 23"/>
</dbReference>
<proteinExistence type="predicted"/>
<dbReference type="EMBL" id="CM055114">
    <property type="protein sequence ID" value="KAJ7513519.1"/>
    <property type="molecule type" value="Genomic_DNA"/>
</dbReference>
<accession>A0ACC2A997</accession>
<reference evidence="2" key="1">
    <citation type="journal article" date="2024" name="Proc. Natl. Acad. Sci. U.S.A.">
        <title>Extraordinary preservation of gene collinearity over three hundred million years revealed in homosporous lycophytes.</title>
        <authorList>
            <person name="Li C."/>
            <person name="Wickell D."/>
            <person name="Kuo L.Y."/>
            <person name="Chen X."/>
            <person name="Nie B."/>
            <person name="Liao X."/>
            <person name="Peng D."/>
            <person name="Ji J."/>
            <person name="Jenkins J."/>
            <person name="Williams M."/>
            <person name="Shu S."/>
            <person name="Plott C."/>
            <person name="Barry K."/>
            <person name="Rajasekar S."/>
            <person name="Grimwood J."/>
            <person name="Han X."/>
            <person name="Sun S."/>
            <person name="Hou Z."/>
            <person name="He W."/>
            <person name="Dai G."/>
            <person name="Sun C."/>
            <person name="Schmutz J."/>
            <person name="Leebens-Mack J.H."/>
            <person name="Li F.W."/>
            <person name="Wang L."/>
        </authorList>
    </citation>
    <scope>NUCLEOTIDE SEQUENCE [LARGE SCALE GENOMIC DNA]</scope>
    <source>
        <strain evidence="2">cv. PW_Plant_1</strain>
    </source>
</reference>
<sequence length="360" mass="40508">MENTAAGLISELQLPPGFRFHPTDEELVVHYLSRKISPRPYGPIPIIADVNLYKFDPWDLPQQATFGEKEWYFFSPRDKKYPNGARPNRAAASGYWKATGTDKPVLTCGGTQKIGIKKALVFYTGRAPRGVKTNWIMHEYRLAESDTKASAARRKGSLKLDDWVLCRIYKKKKNQKPPSTAGKLDLKKPSSCTLEEDVLASLPDIDDSRLPLPRLSPFAGFLEQQCESFPQNNINPYVFDAVGKGQSFHHHLENNQRNQSSSVVSANQTSAAESINLSLSTRESCFLPGFKEKYESLHNVTTESFKQQPHLSLFNEDLQDKSALIFSRDGEDDAYKSVPVFPPFLADLPQFFQPQGSSML</sequence>
<evidence type="ECO:0000313" key="2">
    <source>
        <dbReference type="Proteomes" id="UP001162992"/>
    </source>
</evidence>
<name>A0ACC2A997_DIPCM</name>
<evidence type="ECO:0000313" key="1">
    <source>
        <dbReference type="EMBL" id="KAJ7513519.1"/>
    </source>
</evidence>
<gene>
    <name evidence="1" type="ORF">O6H91_23G002700</name>
</gene>
<organism evidence="1 2">
    <name type="scientific">Diphasiastrum complanatum</name>
    <name type="common">Issler's clubmoss</name>
    <name type="synonym">Lycopodium complanatum</name>
    <dbReference type="NCBI Taxonomy" id="34168"/>
    <lineage>
        <taxon>Eukaryota</taxon>
        <taxon>Viridiplantae</taxon>
        <taxon>Streptophyta</taxon>
        <taxon>Embryophyta</taxon>
        <taxon>Tracheophyta</taxon>
        <taxon>Lycopodiopsida</taxon>
        <taxon>Lycopodiales</taxon>
        <taxon>Lycopodiaceae</taxon>
        <taxon>Lycopodioideae</taxon>
        <taxon>Diphasiastrum</taxon>
    </lineage>
</organism>
<protein>
    <submittedName>
        <fullName evidence="1">Uncharacterized protein</fullName>
    </submittedName>
</protein>
<keyword evidence="2" id="KW-1185">Reference proteome</keyword>
<comment type="caution">
    <text evidence="1">The sequence shown here is derived from an EMBL/GenBank/DDBJ whole genome shotgun (WGS) entry which is preliminary data.</text>
</comment>